<feature type="region of interest" description="Disordered" evidence="2">
    <location>
        <begin position="28"/>
        <end position="55"/>
    </location>
</feature>
<accession>A0A8B8E686</accession>
<keyword evidence="3" id="KW-1185">Reference proteome</keyword>
<dbReference type="PANTHER" id="PTHR46949">
    <property type="entry name" value="LEUCINE REPEAT ADAPTER PROTEIN 25"/>
    <property type="match status" value="1"/>
</dbReference>
<organism evidence="3 4">
    <name type="scientific">Crassostrea virginica</name>
    <name type="common">Eastern oyster</name>
    <dbReference type="NCBI Taxonomy" id="6565"/>
    <lineage>
        <taxon>Eukaryota</taxon>
        <taxon>Metazoa</taxon>
        <taxon>Spiralia</taxon>
        <taxon>Lophotrochozoa</taxon>
        <taxon>Mollusca</taxon>
        <taxon>Bivalvia</taxon>
        <taxon>Autobranchia</taxon>
        <taxon>Pteriomorphia</taxon>
        <taxon>Ostreida</taxon>
        <taxon>Ostreoidea</taxon>
        <taxon>Ostreidae</taxon>
        <taxon>Crassostrea</taxon>
    </lineage>
</organism>
<dbReference type="KEGG" id="cvn:111131596"/>
<evidence type="ECO:0000313" key="3">
    <source>
        <dbReference type="Proteomes" id="UP000694844"/>
    </source>
</evidence>
<comment type="similarity">
    <text evidence="1">Belongs to the FAM89 family.</text>
</comment>
<feature type="compositionally biased region" description="Polar residues" evidence="2">
    <location>
        <begin position="33"/>
        <end position="47"/>
    </location>
</feature>
<dbReference type="AlphaFoldDB" id="A0A8B8E686"/>
<name>A0A8B8E686_CRAVI</name>
<gene>
    <name evidence="4" type="primary">LOC111131596</name>
</gene>
<protein>
    <submittedName>
        <fullName evidence="4">Protein FAM89A-like</fullName>
    </submittedName>
</protein>
<evidence type="ECO:0000256" key="2">
    <source>
        <dbReference type="SAM" id="MobiDB-lite"/>
    </source>
</evidence>
<dbReference type="Proteomes" id="UP000694844">
    <property type="component" value="Chromosome 4"/>
</dbReference>
<reference evidence="4" key="1">
    <citation type="submission" date="2025-08" db="UniProtKB">
        <authorList>
            <consortium name="RefSeq"/>
        </authorList>
    </citation>
    <scope>IDENTIFICATION</scope>
    <source>
        <tissue evidence="4">Whole sample</tissue>
    </source>
</reference>
<evidence type="ECO:0000313" key="4">
    <source>
        <dbReference type="RefSeq" id="XP_022334911.1"/>
    </source>
</evidence>
<sequence>MVDVNGLPPLPKCFADTDITTLDSLPETEESIEQQNQEKQNIVNGTVNGDHEDQDYTKVNGAISQSDIEEKHPSPYSRLNRALCKLREEMAGLRRLDVSLLTQLWSLNDAIQEYKSAIQDRFSETNSEYSWGMNSRTSSMCSIDECDDWTEDMHMKLDHGHIGNSLHSSTSSLLQQINELKERAESEF</sequence>
<dbReference type="OrthoDB" id="1681166at2759"/>
<evidence type="ECO:0000256" key="1">
    <source>
        <dbReference type="ARBA" id="ARBA00038125"/>
    </source>
</evidence>
<dbReference type="PANTHER" id="PTHR46949:SF1">
    <property type="entry name" value="AT07979P2"/>
    <property type="match status" value="1"/>
</dbReference>
<dbReference type="RefSeq" id="XP_022334911.1">
    <property type="nucleotide sequence ID" value="XM_022479203.1"/>
</dbReference>
<proteinExistence type="inferred from homology"/>
<dbReference type="Pfam" id="PF14854">
    <property type="entry name" value="LURAP"/>
    <property type="match status" value="1"/>
</dbReference>
<dbReference type="GeneID" id="111131596"/>
<dbReference type="InterPro" id="IPR039499">
    <property type="entry name" value="LURA1/LRA25"/>
</dbReference>